<dbReference type="EMBL" id="LAZR01000745">
    <property type="protein sequence ID" value="KKN58934.1"/>
    <property type="molecule type" value="Genomic_DNA"/>
</dbReference>
<gene>
    <name evidence="1" type="ORF">LCGC14_0547360</name>
</gene>
<organism evidence="1">
    <name type="scientific">marine sediment metagenome</name>
    <dbReference type="NCBI Taxonomy" id="412755"/>
    <lineage>
        <taxon>unclassified sequences</taxon>
        <taxon>metagenomes</taxon>
        <taxon>ecological metagenomes</taxon>
    </lineage>
</organism>
<reference evidence="1" key="1">
    <citation type="journal article" date="2015" name="Nature">
        <title>Complex archaea that bridge the gap between prokaryotes and eukaryotes.</title>
        <authorList>
            <person name="Spang A."/>
            <person name="Saw J.H."/>
            <person name="Jorgensen S.L."/>
            <person name="Zaremba-Niedzwiedzka K."/>
            <person name="Martijn J."/>
            <person name="Lind A.E."/>
            <person name="van Eijk R."/>
            <person name="Schleper C."/>
            <person name="Guy L."/>
            <person name="Ettema T.J."/>
        </authorList>
    </citation>
    <scope>NUCLEOTIDE SEQUENCE</scope>
</reference>
<evidence type="ECO:0000313" key="1">
    <source>
        <dbReference type="EMBL" id="KKN58934.1"/>
    </source>
</evidence>
<accession>A0A0F9RVS4</accession>
<protein>
    <submittedName>
        <fullName evidence="1">Uncharacterized protein</fullName>
    </submittedName>
</protein>
<dbReference type="AlphaFoldDB" id="A0A0F9RVS4"/>
<sequence length="79" mass="8761">MSEVKPKDGDWIEYHDFGGIRGGSYPWVVKVLGEELQQPRSHRTKNKVAYDEAQFFAGPDIYAVGSDGETNGPSGLNFL</sequence>
<comment type="caution">
    <text evidence="1">The sequence shown here is derived from an EMBL/GenBank/DDBJ whole genome shotgun (WGS) entry which is preliminary data.</text>
</comment>
<proteinExistence type="predicted"/>
<name>A0A0F9RVS4_9ZZZZ</name>